<evidence type="ECO:0000313" key="3">
    <source>
        <dbReference type="EMBL" id="KAH3721706.1"/>
    </source>
</evidence>
<feature type="domain" description="BHLH" evidence="2">
    <location>
        <begin position="152"/>
        <end position="204"/>
    </location>
</feature>
<dbReference type="GO" id="GO:0046983">
    <property type="term" value="F:protein dimerization activity"/>
    <property type="evidence" value="ECO:0007669"/>
    <property type="project" value="InterPro"/>
</dbReference>
<sequence>MTTFEPEVISSAPELRYDTGFTGSGYTASEAMVSGLGYSDNDWNHGHDATAAYNARAMYPVPESVDQQGHYLGYSSVPHNDIGFMSSPYIQTADMPFSTAMGHIPYGGPETYYAQPYNTISPSSTSSHSSSNSTGVGRNGEKPKRKRVQNVIQRKAANVRERRRMFHLNEAFDELRKRLPAFNYEKRLSRIETLRLAMTYIAFMKDVSDGKEPDAVQLLQIQRKSEQQYPDDSEDSE</sequence>
<feature type="compositionally biased region" description="Low complexity" evidence="1">
    <location>
        <begin position="121"/>
        <end position="133"/>
    </location>
</feature>
<dbReference type="Pfam" id="PF00010">
    <property type="entry name" value="HLH"/>
    <property type="match status" value="1"/>
</dbReference>
<dbReference type="PROSITE" id="PS50888">
    <property type="entry name" value="BHLH"/>
    <property type="match status" value="1"/>
</dbReference>
<dbReference type="SUPFAM" id="SSF47459">
    <property type="entry name" value="HLH, helix-loop-helix DNA-binding domain"/>
    <property type="match status" value="1"/>
</dbReference>
<dbReference type="EMBL" id="JAIWYP010000013">
    <property type="protein sequence ID" value="KAH3721706.1"/>
    <property type="molecule type" value="Genomic_DNA"/>
</dbReference>
<keyword evidence="4" id="KW-1185">Reference proteome</keyword>
<name>A0A9D4CCK9_DREPO</name>
<dbReference type="PANTHER" id="PTHR23349">
    <property type="entry name" value="BASIC HELIX-LOOP-HELIX TRANSCRIPTION FACTOR, TWIST"/>
    <property type="match status" value="1"/>
</dbReference>
<comment type="caution">
    <text evidence="3">The sequence shown here is derived from an EMBL/GenBank/DDBJ whole genome shotgun (WGS) entry which is preliminary data.</text>
</comment>
<dbReference type="InterPro" id="IPR050283">
    <property type="entry name" value="E-box_TF_Regulators"/>
</dbReference>
<dbReference type="Proteomes" id="UP000828390">
    <property type="component" value="Unassembled WGS sequence"/>
</dbReference>
<evidence type="ECO:0000256" key="1">
    <source>
        <dbReference type="SAM" id="MobiDB-lite"/>
    </source>
</evidence>
<dbReference type="PANTHER" id="PTHR23349:SF63">
    <property type="entry name" value="FER3-LIKE PROTEIN"/>
    <property type="match status" value="1"/>
</dbReference>
<dbReference type="GO" id="GO:0032502">
    <property type="term" value="P:developmental process"/>
    <property type="evidence" value="ECO:0007669"/>
    <property type="project" value="TreeGrafter"/>
</dbReference>
<dbReference type="GO" id="GO:0000981">
    <property type="term" value="F:DNA-binding transcription factor activity, RNA polymerase II-specific"/>
    <property type="evidence" value="ECO:0007669"/>
    <property type="project" value="TreeGrafter"/>
</dbReference>
<dbReference type="InterPro" id="IPR011598">
    <property type="entry name" value="bHLH_dom"/>
</dbReference>
<evidence type="ECO:0000259" key="2">
    <source>
        <dbReference type="PROSITE" id="PS50888"/>
    </source>
</evidence>
<dbReference type="SMART" id="SM00353">
    <property type="entry name" value="HLH"/>
    <property type="match status" value="1"/>
</dbReference>
<feature type="region of interest" description="Disordered" evidence="1">
    <location>
        <begin position="117"/>
        <end position="148"/>
    </location>
</feature>
<dbReference type="InterPro" id="IPR036638">
    <property type="entry name" value="HLH_DNA-bd_sf"/>
</dbReference>
<dbReference type="Gene3D" id="4.10.280.10">
    <property type="entry name" value="Helix-loop-helix DNA-binding domain"/>
    <property type="match status" value="1"/>
</dbReference>
<dbReference type="AlphaFoldDB" id="A0A9D4CCK9"/>
<reference evidence="3" key="2">
    <citation type="submission" date="2020-11" db="EMBL/GenBank/DDBJ databases">
        <authorList>
            <person name="McCartney M.A."/>
            <person name="Auch B."/>
            <person name="Kono T."/>
            <person name="Mallez S."/>
            <person name="Becker A."/>
            <person name="Gohl D.M."/>
            <person name="Silverstein K.A.T."/>
            <person name="Koren S."/>
            <person name="Bechman K.B."/>
            <person name="Herman A."/>
            <person name="Abrahante J.E."/>
            <person name="Garbe J."/>
        </authorList>
    </citation>
    <scope>NUCLEOTIDE SEQUENCE</scope>
    <source>
        <strain evidence="3">Duluth1</strain>
        <tissue evidence="3">Whole animal</tissue>
    </source>
</reference>
<dbReference type="GO" id="GO:0000977">
    <property type="term" value="F:RNA polymerase II transcription regulatory region sequence-specific DNA binding"/>
    <property type="evidence" value="ECO:0007669"/>
    <property type="project" value="TreeGrafter"/>
</dbReference>
<gene>
    <name evidence="3" type="ORF">DPMN_064654</name>
</gene>
<evidence type="ECO:0000313" key="4">
    <source>
        <dbReference type="Proteomes" id="UP000828390"/>
    </source>
</evidence>
<reference evidence="3" key="1">
    <citation type="journal article" date="2019" name="bioRxiv">
        <title>The Genome of the Zebra Mussel, Dreissena polymorpha: A Resource for Invasive Species Research.</title>
        <authorList>
            <person name="McCartney M.A."/>
            <person name="Auch B."/>
            <person name="Kono T."/>
            <person name="Mallez S."/>
            <person name="Zhang Y."/>
            <person name="Obille A."/>
            <person name="Becker A."/>
            <person name="Abrahante J.E."/>
            <person name="Garbe J."/>
            <person name="Badalamenti J.P."/>
            <person name="Herman A."/>
            <person name="Mangelson H."/>
            <person name="Liachko I."/>
            <person name="Sullivan S."/>
            <person name="Sone E.D."/>
            <person name="Koren S."/>
            <person name="Silverstein K.A.T."/>
            <person name="Beckman K.B."/>
            <person name="Gohl D.M."/>
        </authorList>
    </citation>
    <scope>NUCLEOTIDE SEQUENCE</scope>
    <source>
        <strain evidence="3">Duluth1</strain>
        <tissue evidence="3">Whole animal</tissue>
    </source>
</reference>
<dbReference type="CDD" id="cd11415">
    <property type="entry name" value="bHLH_TS_FERD3L_NATO3"/>
    <property type="match status" value="1"/>
</dbReference>
<dbReference type="OrthoDB" id="10048995at2759"/>
<protein>
    <recommendedName>
        <fullName evidence="2">BHLH domain-containing protein</fullName>
    </recommendedName>
</protein>
<accession>A0A9D4CCK9</accession>
<proteinExistence type="predicted"/>
<organism evidence="3 4">
    <name type="scientific">Dreissena polymorpha</name>
    <name type="common">Zebra mussel</name>
    <name type="synonym">Mytilus polymorpha</name>
    <dbReference type="NCBI Taxonomy" id="45954"/>
    <lineage>
        <taxon>Eukaryota</taxon>
        <taxon>Metazoa</taxon>
        <taxon>Spiralia</taxon>
        <taxon>Lophotrochozoa</taxon>
        <taxon>Mollusca</taxon>
        <taxon>Bivalvia</taxon>
        <taxon>Autobranchia</taxon>
        <taxon>Heteroconchia</taxon>
        <taxon>Euheterodonta</taxon>
        <taxon>Imparidentia</taxon>
        <taxon>Neoheterodontei</taxon>
        <taxon>Myida</taxon>
        <taxon>Dreissenoidea</taxon>
        <taxon>Dreissenidae</taxon>
        <taxon>Dreissena</taxon>
    </lineage>
</organism>